<organism evidence="2 3">
    <name type="scientific">Oricola cellulosilytica</name>
    <dbReference type="NCBI Taxonomy" id="1429082"/>
    <lineage>
        <taxon>Bacteria</taxon>
        <taxon>Pseudomonadati</taxon>
        <taxon>Pseudomonadota</taxon>
        <taxon>Alphaproteobacteria</taxon>
        <taxon>Hyphomicrobiales</taxon>
        <taxon>Ahrensiaceae</taxon>
        <taxon>Oricola</taxon>
    </lineage>
</organism>
<comment type="caution">
    <text evidence="2">The sequence shown here is derived from an EMBL/GenBank/DDBJ whole genome shotgun (WGS) entry which is preliminary data.</text>
</comment>
<proteinExistence type="predicted"/>
<protein>
    <submittedName>
        <fullName evidence="2">Uncharacterized protein</fullName>
    </submittedName>
</protein>
<dbReference type="Proteomes" id="UP000291301">
    <property type="component" value="Unassembled WGS sequence"/>
</dbReference>
<evidence type="ECO:0000256" key="1">
    <source>
        <dbReference type="SAM" id="MobiDB-lite"/>
    </source>
</evidence>
<sequence length="91" mass="10605">MNKHQLDMFSTHEEPAPSGPVVYRADPDKVRLKLERILAEARAAKTMPWDRAKQGYYRTVFPQMTRWLPEDEATALCEEFSQQIERLGRVA</sequence>
<reference evidence="2 3" key="1">
    <citation type="journal article" date="2015" name="Antonie Van Leeuwenhoek">
        <title>Oricola cellulosilytica gen. nov., sp. nov., a cellulose-degrading bacterium of the family Phyllobacteriaceae isolated from surface seashore water, and emended descriptions of Mesorhizobium loti and Phyllobacterium myrsinacearum.</title>
        <authorList>
            <person name="Hameed A."/>
            <person name="Shahina M."/>
            <person name="Lai W.A."/>
            <person name="Lin S.Y."/>
            <person name="Young L.S."/>
            <person name="Liu Y.C."/>
            <person name="Hsu Y.H."/>
            <person name="Young C.C."/>
        </authorList>
    </citation>
    <scope>NUCLEOTIDE SEQUENCE [LARGE SCALE GENOMIC DNA]</scope>
    <source>
        <strain evidence="2 3">KCTC 52183</strain>
    </source>
</reference>
<dbReference type="RefSeq" id="WP_131568623.1">
    <property type="nucleotide sequence ID" value="NZ_JAINFK010000002.1"/>
</dbReference>
<dbReference type="EMBL" id="SJST01000003">
    <property type="protein sequence ID" value="TCD14517.1"/>
    <property type="molecule type" value="Genomic_DNA"/>
</dbReference>
<evidence type="ECO:0000313" key="3">
    <source>
        <dbReference type="Proteomes" id="UP000291301"/>
    </source>
</evidence>
<keyword evidence="3" id="KW-1185">Reference proteome</keyword>
<feature type="region of interest" description="Disordered" evidence="1">
    <location>
        <begin position="1"/>
        <end position="23"/>
    </location>
</feature>
<dbReference type="AlphaFoldDB" id="A0A4V2MNU0"/>
<accession>A0A4V2MNU0</accession>
<feature type="compositionally biased region" description="Basic and acidic residues" evidence="1">
    <location>
        <begin position="1"/>
        <end position="15"/>
    </location>
</feature>
<gene>
    <name evidence="2" type="ORF">E0D97_10705</name>
</gene>
<evidence type="ECO:0000313" key="2">
    <source>
        <dbReference type="EMBL" id="TCD14517.1"/>
    </source>
</evidence>
<dbReference type="OrthoDB" id="8420544at2"/>
<name>A0A4V2MNU0_9HYPH</name>